<sequence length="291" mass="35260">MIQQSGISFQSRQTQLKDQIIMLEQRAQEINQDIKKKRKTQGSQDRQIKLKTLQNQIDKMKQLSEDLQHLIIDDKKWQKLMMLLDIMYQNLDNPEHEQDINQLINQLYQTKNVTTVWNDRVLQPNRLTIEPFDQKAATQQAQLVDQNSAAYKIKMMDFSYNDRPQKNDYYQPPTFKEKLNLNSLLPKYKMLPHSVFSQLSSDTLFYVFYYHKEPTEQLMAARELIKNQWIYNTKHGYWMKKDKHYQYKDEENEKVIKGPFIYFECEAKWQQKKKPDFSFKKKHILQYELIQ</sequence>
<feature type="domain" description="NOT2/NOT3/NOT5 C-terminal" evidence="5">
    <location>
        <begin position="162"/>
        <end position="283"/>
    </location>
</feature>
<accession>A0A8S1NIR9</accession>
<feature type="coiled-coil region" evidence="4">
    <location>
        <begin position="13"/>
        <end position="73"/>
    </location>
</feature>
<comment type="similarity">
    <text evidence="1">Belongs to the CNOT2/3/5 family.</text>
</comment>
<evidence type="ECO:0000259" key="5">
    <source>
        <dbReference type="Pfam" id="PF04153"/>
    </source>
</evidence>
<dbReference type="GO" id="GO:0030015">
    <property type="term" value="C:CCR4-NOT core complex"/>
    <property type="evidence" value="ECO:0007669"/>
    <property type="project" value="InterPro"/>
</dbReference>
<dbReference type="Pfam" id="PF04153">
    <property type="entry name" value="NOT2_3_5_C"/>
    <property type="match status" value="1"/>
</dbReference>
<evidence type="ECO:0000313" key="6">
    <source>
        <dbReference type="EMBL" id="CAD8089981.1"/>
    </source>
</evidence>
<evidence type="ECO:0000256" key="1">
    <source>
        <dbReference type="ARBA" id="ARBA00007682"/>
    </source>
</evidence>
<keyword evidence="7" id="KW-1185">Reference proteome</keyword>
<gene>
    <name evidence="6" type="ORF">PPRIM_AZ9-3.1.T0850038</name>
</gene>
<dbReference type="AlphaFoldDB" id="A0A8S1NIR9"/>
<dbReference type="InterPro" id="IPR007282">
    <property type="entry name" value="NOT2/3/5_C"/>
</dbReference>
<name>A0A8S1NIR9_PARPR</name>
<dbReference type="InterPro" id="IPR040168">
    <property type="entry name" value="Not2/3/5"/>
</dbReference>
<keyword evidence="4" id="KW-0175">Coiled coil</keyword>
<dbReference type="EMBL" id="CAJJDM010000088">
    <property type="protein sequence ID" value="CAD8089981.1"/>
    <property type="molecule type" value="Genomic_DNA"/>
</dbReference>
<protein>
    <recommendedName>
        <fullName evidence="5">NOT2/NOT3/NOT5 C-terminal domain-containing protein</fullName>
    </recommendedName>
</protein>
<dbReference type="OMA" id="KHILQYE"/>
<dbReference type="GO" id="GO:0006355">
    <property type="term" value="P:regulation of DNA-templated transcription"/>
    <property type="evidence" value="ECO:0007669"/>
    <property type="project" value="InterPro"/>
</dbReference>
<organism evidence="6 7">
    <name type="scientific">Paramecium primaurelia</name>
    <dbReference type="NCBI Taxonomy" id="5886"/>
    <lineage>
        <taxon>Eukaryota</taxon>
        <taxon>Sar</taxon>
        <taxon>Alveolata</taxon>
        <taxon>Ciliophora</taxon>
        <taxon>Intramacronucleata</taxon>
        <taxon>Oligohymenophorea</taxon>
        <taxon>Peniculida</taxon>
        <taxon>Parameciidae</taxon>
        <taxon>Paramecium</taxon>
    </lineage>
</organism>
<evidence type="ECO:0000256" key="4">
    <source>
        <dbReference type="SAM" id="Coils"/>
    </source>
</evidence>
<evidence type="ECO:0000256" key="3">
    <source>
        <dbReference type="ARBA" id="ARBA00023163"/>
    </source>
</evidence>
<keyword evidence="2" id="KW-0805">Transcription regulation</keyword>
<proteinExistence type="inferred from homology"/>
<dbReference type="PANTHER" id="PTHR23326">
    <property type="entry name" value="CCR4 NOT-RELATED"/>
    <property type="match status" value="1"/>
</dbReference>
<evidence type="ECO:0000313" key="7">
    <source>
        <dbReference type="Proteomes" id="UP000688137"/>
    </source>
</evidence>
<keyword evidence="3" id="KW-0804">Transcription</keyword>
<dbReference type="Proteomes" id="UP000688137">
    <property type="component" value="Unassembled WGS sequence"/>
</dbReference>
<comment type="caution">
    <text evidence="6">The sequence shown here is derived from an EMBL/GenBank/DDBJ whole genome shotgun (WGS) entry which is preliminary data.</text>
</comment>
<evidence type="ECO:0000256" key="2">
    <source>
        <dbReference type="ARBA" id="ARBA00023015"/>
    </source>
</evidence>
<reference evidence="6" key="1">
    <citation type="submission" date="2021-01" db="EMBL/GenBank/DDBJ databases">
        <authorList>
            <consortium name="Genoscope - CEA"/>
            <person name="William W."/>
        </authorList>
    </citation>
    <scope>NUCLEOTIDE SEQUENCE</scope>
</reference>